<evidence type="ECO:0000313" key="8">
    <source>
        <dbReference type="Proteomes" id="UP000028091"/>
    </source>
</evidence>
<keyword evidence="4 6" id="KW-1133">Transmembrane helix</keyword>
<dbReference type="AlphaFoldDB" id="A0A081L6H9"/>
<dbReference type="Proteomes" id="UP000028091">
    <property type="component" value="Unassembled WGS sequence"/>
</dbReference>
<dbReference type="PANTHER" id="PTHR10057:SF0">
    <property type="entry name" value="TRANSLOCATOR PROTEIN"/>
    <property type="match status" value="1"/>
</dbReference>
<feature type="transmembrane region" description="Helical" evidence="6">
    <location>
        <begin position="7"/>
        <end position="27"/>
    </location>
</feature>
<evidence type="ECO:0000256" key="5">
    <source>
        <dbReference type="ARBA" id="ARBA00023136"/>
    </source>
</evidence>
<comment type="caution">
    <text evidence="7">The sequence shown here is derived from an EMBL/GenBank/DDBJ whole genome shotgun (WGS) entry which is preliminary data.</text>
</comment>
<dbReference type="PIRSF" id="PIRSF005859">
    <property type="entry name" value="PBR"/>
    <property type="match status" value="1"/>
</dbReference>
<evidence type="ECO:0000256" key="4">
    <source>
        <dbReference type="ARBA" id="ARBA00022989"/>
    </source>
</evidence>
<dbReference type="InterPro" id="IPR038330">
    <property type="entry name" value="TspO/MBR-related_sf"/>
</dbReference>
<proteinExistence type="inferred from homology"/>
<dbReference type="InterPro" id="IPR004307">
    <property type="entry name" value="TspO_MBR"/>
</dbReference>
<gene>
    <name evidence="7" type="ORF">BA70_14885</name>
</gene>
<dbReference type="CDD" id="cd15904">
    <property type="entry name" value="TSPO_MBR"/>
    <property type="match status" value="1"/>
</dbReference>
<evidence type="ECO:0000256" key="1">
    <source>
        <dbReference type="ARBA" id="ARBA00004141"/>
    </source>
</evidence>
<keyword evidence="8" id="KW-1185">Reference proteome</keyword>
<dbReference type="FunFam" id="1.20.1260.100:FF:000001">
    <property type="entry name" value="translocator protein 2"/>
    <property type="match status" value="1"/>
</dbReference>
<dbReference type="eggNOG" id="COG3476">
    <property type="taxonomic scope" value="Bacteria"/>
</dbReference>
<dbReference type="Gene3D" id="1.20.1260.100">
    <property type="entry name" value="TspO/MBR protein"/>
    <property type="match status" value="1"/>
</dbReference>
<name>A0A081L6H9_9BACI</name>
<protein>
    <submittedName>
        <fullName evidence="7">Membrane protein</fullName>
    </submittedName>
</protein>
<comment type="subcellular location">
    <subcellularLocation>
        <location evidence="1">Membrane</location>
        <topology evidence="1">Multi-pass membrane protein</topology>
    </subcellularLocation>
</comment>
<keyword evidence="3 6" id="KW-0812">Transmembrane</keyword>
<dbReference type="RefSeq" id="WP_034325148.1">
    <property type="nucleotide sequence ID" value="NZ_JAVIKA010000008.1"/>
</dbReference>
<evidence type="ECO:0000256" key="6">
    <source>
        <dbReference type="SAM" id="Phobius"/>
    </source>
</evidence>
<dbReference type="Pfam" id="PF03073">
    <property type="entry name" value="TspO_MBR"/>
    <property type="match status" value="1"/>
</dbReference>
<evidence type="ECO:0000256" key="2">
    <source>
        <dbReference type="ARBA" id="ARBA00007524"/>
    </source>
</evidence>
<feature type="transmembrane region" description="Helical" evidence="6">
    <location>
        <begin position="80"/>
        <end position="99"/>
    </location>
</feature>
<reference evidence="7 8" key="1">
    <citation type="submission" date="2012-09" db="EMBL/GenBank/DDBJ databases">
        <title>Genome Sequence of Bacillus sp. DW5-4.</title>
        <authorList>
            <person name="Lai Q."/>
            <person name="Liu Y."/>
            <person name="Shao Z."/>
        </authorList>
    </citation>
    <scope>NUCLEOTIDE SEQUENCE [LARGE SCALE GENOMIC DNA]</scope>
    <source>
        <strain evidence="7 8">DW5-4</strain>
    </source>
</reference>
<feature type="transmembrane region" description="Helical" evidence="6">
    <location>
        <begin position="131"/>
        <end position="154"/>
    </location>
</feature>
<dbReference type="EMBL" id="JOTP01000044">
    <property type="protein sequence ID" value="KEP24855.1"/>
    <property type="molecule type" value="Genomic_DNA"/>
</dbReference>
<accession>A0A081L6H9</accession>
<sequence length="158" mass="18068">MARKSIIWAIIVFFITYALFSIAGFLFPIDREWYDALNKPEWTPSGGVIGAVWAVLFALISLSAAIIYGKYGFQKITLPFWILFLLNYVFNQAFSFFQFTQKDLFAATIDCLLVALTALALVIVSRKLSKVVSILMIPYVLWGFFATYLSYMIYSMNM</sequence>
<dbReference type="OrthoDB" id="9795496at2"/>
<feature type="transmembrane region" description="Helical" evidence="6">
    <location>
        <begin position="105"/>
        <end position="124"/>
    </location>
</feature>
<comment type="similarity">
    <text evidence="2">Belongs to the TspO/BZRP family.</text>
</comment>
<dbReference type="GO" id="GO:0033013">
    <property type="term" value="P:tetrapyrrole metabolic process"/>
    <property type="evidence" value="ECO:0007669"/>
    <property type="project" value="UniProtKB-ARBA"/>
</dbReference>
<keyword evidence="5 6" id="KW-0472">Membrane</keyword>
<dbReference type="GO" id="GO:0016020">
    <property type="term" value="C:membrane"/>
    <property type="evidence" value="ECO:0007669"/>
    <property type="project" value="UniProtKB-SubCell"/>
</dbReference>
<feature type="transmembrane region" description="Helical" evidence="6">
    <location>
        <begin position="47"/>
        <end position="68"/>
    </location>
</feature>
<evidence type="ECO:0000313" key="7">
    <source>
        <dbReference type="EMBL" id="KEP24855.1"/>
    </source>
</evidence>
<organism evidence="7 8">
    <name type="scientific">Bacillus zhangzhouensis</name>
    <dbReference type="NCBI Taxonomy" id="1178540"/>
    <lineage>
        <taxon>Bacteria</taxon>
        <taxon>Bacillati</taxon>
        <taxon>Bacillota</taxon>
        <taxon>Bacilli</taxon>
        <taxon>Bacillales</taxon>
        <taxon>Bacillaceae</taxon>
        <taxon>Bacillus</taxon>
    </lineage>
</organism>
<dbReference type="PANTHER" id="PTHR10057">
    <property type="entry name" value="PERIPHERAL-TYPE BENZODIAZEPINE RECEPTOR"/>
    <property type="match status" value="1"/>
</dbReference>
<evidence type="ECO:0000256" key="3">
    <source>
        <dbReference type="ARBA" id="ARBA00022692"/>
    </source>
</evidence>